<keyword evidence="5" id="KW-0378">Hydrolase</keyword>
<evidence type="ECO:0000256" key="6">
    <source>
        <dbReference type="ARBA" id="ARBA00022833"/>
    </source>
</evidence>
<keyword evidence="3" id="KW-0479">Metal-binding</keyword>
<dbReference type="PRINTS" id="PR00730">
    <property type="entry name" value="THERMOLYSIN"/>
</dbReference>
<dbReference type="InterPro" id="IPR013856">
    <property type="entry name" value="Peptidase_M4_domain"/>
</dbReference>
<dbReference type="Proteomes" id="UP000653644">
    <property type="component" value="Unassembled WGS sequence"/>
</dbReference>
<comment type="similarity">
    <text evidence="1">Belongs to the peptidase M4 family.</text>
</comment>
<sequence length="803" mass="84263">MNHSRNRAASPQGARGPRRRLAATVAITAAALAFSALPGSAGAAPLSHAPDGARTTGALPQIKAAPRPGSGTVHLSPGQRRRLLGQAADAAAGTARALRLGPQEKLVPKDVIQDADGTVHTRYERTYSGLPVIGGDLIVHERHGGARTVTYASEKKLTLPTTAAKVPAATAKKAALSKAMAKGTRKAATHTAPRKVVWMLGDQPRLAWETVVTGVQQDGSPSERHVVTDAASEAVLENAEHVESAQGNSLYSGQVTIGSTRQDDGTYALIDPQRGGHRTLDSSVTSNGVLFTNDVDVWGDGTAANPRTAAVDAAYGARTTWDFYLDRFGRNGIADDGRGSTSRVHYEQQPGVPLANANWQDGCFCMSYGDGADGHHPVTSLDIAAHEMTHGVTSSTAALGEYGESPALNEAISDMMAAAVEFYADNPNDVPDYTMAELDDLHGDGKPIRYMDLPSKAGISSVGYAPLDYWTPQAKSDEPHMAAGVGDHFFYLLAEGSGQKTINGVAYDSPTYDGLPVAGIGLTDAADVVYRALTVYMTSTTDYAGARTATLQAAADLYGSGSAAYEAVANAWAAVNVGTGYVHHIAVEPPPTEPVAVGQPVRRQITASSSRPGALSYSAKSLPRGLSIDHATGLITGTPDKAGDYSSAIVITDATGDTRNLSFTWTALESGGHFFVNPTTYVIPRWGTAESPLVVRGKPGSAPSDLKVTVDLDHGFSNAMVIDLIGPDGTVIHVKPWGPWVLTPELHETYTVDASAITTVGTWKLRVTDGTPGFYNLDPGHLQRWSLDFSGTGPAVTTDSPAR</sequence>
<dbReference type="InterPro" id="IPR015919">
    <property type="entry name" value="Cadherin-like_sf"/>
</dbReference>
<evidence type="ECO:0000256" key="7">
    <source>
        <dbReference type="ARBA" id="ARBA00023049"/>
    </source>
</evidence>
<evidence type="ECO:0000256" key="8">
    <source>
        <dbReference type="SAM" id="MobiDB-lite"/>
    </source>
</evidence>
<feature type="domain" description="P/Homo B" evidence="10">
    <location>
        <begin position="664"/>
        <end position="795"/>
    </location>
</feature>
<dbReference type="PANTHER" id="PTHR33794:SF1">
    <property type="entry name" value="BACILLOLYSIN"/>
    <property type="match status" value="1"/>
</dbReference>
<dbReference type="PANTHER" id="PTHR33794">
    <property type="entry name" value="BACILLOLYSIN"/>
    <property type="match status" value="1"/>
</dbReference>
<dbReference type="CDD" id="cd09597">
    <property type="entry name" value="M4_TLP"/>
    <property type="match status" value="1"/>
</dbReference>
<dbReference type="InterPro" id="IPR027268">
    <property type="entry name" value="Peptidase_M4/M1_CTD_sf"/>
</dbReference>
<evidence type="ECO:0000256" key="4">
    <source>
        <dbReference type="ARBA" id="ARBA00022729"/>
    </source>
</evidence>
<dbReference type="PROSITE" id="PS51829">
    <property type="entry name" value="P_HOMO_B"/>
    <property type="match status" value="1"/>
</dbReference>
<dbReference type="InterPro" id="IPR011096">
    <property type="entry name" value="FTP_domain"/>
</dbReference>
<evidence type="ECO:0000256" key="1">
    <source>
        <dbReference type="ARBA" id="ARBA00009388"/>
    </source>
</evidence>
<gene>
    <name evidence="11" type="ORF">GCM10010345_71770</name>
</gene>
<feature type="signal peptide" evidence="9">
    <location>
        <begin position="1"/>
        <end position="43"/>
    </location>
</feature>
<comment type="caution">
    <text evidence="11">The sequence shown here is derived from an EMBL/GenBank/DDBJ whole genome shotgun (WGS) entry which is preliminary data.</text>
</comment>
<dbReference type="EMBL" id="BMVN01000037">
    <property type="protein sequence ID" value="GHA56901.1"/>
    <property type="molecule type" value="Genomic_DNA"/>
</dbReference>
<evidence type="ECO:0000256" key="2">
    <source>
        <dbReference type="ARBA" id="ARBA00022670"/>
    </source>
</evidence>
<dbReference type="Pfam" id="PF01483">
    <property type="entry name" value="P_proprotein"/>
    <property type="match status" value="1"/>
</dbReference>
<proteinExistence type="inferred from homology"/>
<dbReference type="InterPro" id="IPR006311">
    <property type="entry name" value="TAT_signal"/>
</dbReference>
<dbReference type="InterPro" id="IPR008979">
    <property type="entry name" value="Galactose-bd-like_sf"/>
</dbReference>
<evidence type="ECO:0000313" key="12">
    <source>
        <dbReference type="Proteomes" id="UP000653644"/>
    </source>
</evidence>
<dbReference type="SUPFAM" id="SSF49313">
    <property type="entry name" value="Cadherin-like"/>
    <property type="match status" value="1"/>
</dbReference>
<dbReference type="Gene3D" id="2.60.40.10">
    <property type="entry name" value="Immunoglobulins"/>
    <property type="match status" value="1"/>
</dbReference>
<dbReference type="Gene3D" id="3.10.450.490">
    <property type="match status" value="1"/>
</dbReference>
<dbReference type="Pfam" id="PF02868">
    <property type="entry name" value="Peptidase_M4_C"/>
    <property type="match status" value="1"/>
</dbReference>
<dbReference type="InterPro" id="IPR050728">
    <property type="entry name" value="Zinc_Metalloprotease_M4"/>
</dbReference>
<evidence type="ECO:0000313" key="11">
    <source>
        <dbReference type="EMBL" id="GHA56901.1"/>
    </source>
</evidence>
<dbReference type="Gene3D" id="1.10.390.10">
    <property type="entry name" value="Neutral Protease Domain 2"/>
    <property type="match status" value="1"/>
</dbReference>
<evidence type="ECO:0000256" key="9">
    <source>
        <dbReference type="SAM" id="SignalP"/>
    </source>
</evidence>
<protein>
    <recommendedName>
        <fullName evidence="10">P/Homo B domain-containing protein</fullName>
    </recommendedName>
</protein>
<reference evidence="12" key="1">
    <citation type="journal article" date="2019" name="Int. J. Syst. Evol. Microbiol.">
        <title>The Global Catalogue of Microorganisms (GCM) 10K type strain sequencing project: providing services to taxonomists for standard genome sequencing and annotation.</title>
        <authorList>
            <consortium name="The Broad Institute Genomics Platform"/>
            <consortium name="The Broad Institute Genome Sequencing Center for Infectious Disease"/>
            <person name="Wu L."/>
            <person name="Ma J."/>
        </authorList>
    </citation>
    <scope>NUCLEOTIDE SEQUENCE [LARGE SCALE GENOMIC DNA]</scope>
    <source>
        <strain evidence="12">JCM 4733</strain>
    </source>
</reference>
<accession>A0ABQ3D5R8</accession>
<keyword evidence="12" id="KW-1185">Reference proteome</keyword>
<dbReference type="InterPro" id="IPR023612">
    <property type="entry name" value="Peptidase_M4"/>
</dbReference>
<feature type="chain" id="PRO_5046494806" description="P/Homo B domain-containing protein" evidence="9">
    <location>
        <begin position="44"/>
        <end position="803"/>
    </location>
</feature>
<keyword evidence="2" id="KW-0645">Protease</keyword>
<evidence type="ECO:0000256" key="3">
    <source>
        <dbReference type="ARBA" id="ARBA00022723"/>
    </source>
</evidence>
<dbReference type="SUPFAM" id="SSF55486">
    <property type="entry name" value="Metalloproteases ('zincins'), catalytic domain"/>
    <property type="match status" value="1"/>
</dbReference>
<dbReference type="Gene3D" id="3.10.170.10">
    <property type="match status" value="1"/>
</dbReference>
<dbReference type="InterPro" id="IPR013783">
    <property type="entry name" value="Ig-like_fold"/>
</dbReference>
<name>A0ABQ3D5R8_9ACTN</name>
<dbReference type="Gene3D" id="2.60.120.260">
    <property type="entry name" value="Galactose-binding domain-like"/>
    <property type="match status" value="1"/>
</dbReference>
<dbReference type="InterPro" id="IPR001570">
    <property type="entry name" value="Peptidase_M4_C_domain"/>
</dbReference>
<feature type="region of interest" description="Disordered" evidence="8">
    <location>
        <begin position="1"/>
        <end position="20"/>
    </location>
</feature>
<evidence type="ECO:0000256" key="5">
    <source>
        <dbReference type="ARBA" id="ARBA00022801"/>
    </source>
</evidence>
<keyword evidence="4 9" id="KW-0732">Signal</keyword>
<keyword evidence="6" id="KW-0862">Zinc</keyword>
<dbReference type="Pfam" id="PF05345">
    <property type="entry name" value="He_PIG"/>
    <property type="match status" value="1"/>
</dbReference>
<dbReference type="PROSITE" id="PS51318">
    <property type="entry name" value="TAT"/>
    <property type="match status" value="1"/>
</dbReference>
<dbReference type="Pfam" id="PF01447">
    <property type="entry name" value="Peptidase_M4"/>
    <property type="match status" value="1"/>
</dbReference>
<evidence type="ECO:0000259" key="10">
    <source>
        <dbReference type="PROSITE" id="PS51829"/>
    </source>
</evidence>
<dbReference type="SUPFAM" id="SSF49785">
    <property type="entry name" value="Galactose-binding domain-like"/>
    <property type="match status" value="1"/>
</dbReference>
<dbReference type="InterPro" id="IPR002884">
    <property type="entry name" value="P_dom"/>
</dbReference>
<keyword evidence="7" id="KW-0482">Metalloprotease</keyword>
<dbReference type="Pfam" id="PF07504">
    <property type="entry name" value="FTP"/>
    <property type="match status" value="1"/>
</dbReference>
<organism evidence="11 12">
    <name type="scientific">Streptomyces canarius</name>
    <dbReference type="NCBI Taxonomy" id="285453"/>
    <lineage>
        <taxon>Bacteria</taxon>
        <taxon>Bacillati</taxon>
        <taxon>Actinomycetota</taxon>
        <taxon>Actinomycetes</taxon>
        <taxon>Kitasatosporales</taxon>
        <taxon>Streptomycetaceae</taxon>
        <taxon>Streptomyces</taxon>
    </lineage>
</organism>